<keyword evidence="2" id="KW-0472">Membrane</keyword>
<reference evidence="3" key="1">
    <citation type="submission" date="2022-06" db="EMBL/GenBank/DDBJ databases">
        <title>Sequencing the genomes of 1000 actinobacteria strains.</title>
        <authorList>
            <person name="Klenk H.-P."/>
        </authorList>
    </citation>
    <scope>NUCLEOTIDE SEQUENCE</scope>
    <source>
        <strain evidence="3">DSM 22016</strain>
    </source>
</reference>
<name>A0A9X2H1E6_9MICO</name>
<dbReference type="Pfam" id="PF11209">
    <property type="entry name" value="LmeA"/>
    <property type="match status" value="1"/>
</dbReference>
<dbReference type="RefSeq" id="WP_156999363.1">
    <property type="nucleotide sequence ID" value="NZ_BAAANU010000069.1"/>
</dbReference>
<sequence length="322" mass="33287">MSTPSDENRDERADAAEQPPAVEADALATAEGGDPAPREELEQTAVLDDVRSTEVIEPLPGEAGGAAAPVAAEPRRKRRVAPWVIVLTCVVALAAVLVVADLVTRSLLEQRIVDQTEQNLPGGVEGEVTAHIGGFSVLAQLATGSFEQITLDAPELAVNGNPLDAHVVAHGVPVQEGRTIDRVAGTVDIDEASVNAFVDIPGVDGEISLGDDAIGFRMPFEVLGFELSASVTAEAEAAGTSVLLTPVGVELSAGGNDLDLKGFAQQVLGDSPIDVCVAQYLPEGLMVDDIAVTSGHAKIAFAATDVAFEEDSLRTRGTCDAP</sequence>
<protein>
    <recommendedName>
        <fullName evidence="5">DUF2993 domain-containing protein</fullName>
    </recommendedName>
</protein>
<feature type="transmembrane region" description="Helical" evidence="2">
    <location>
        <begin position="80"/>
        <end position="100"/>
    </location>
</feature>
<dbReference type="AlphaFoldDB" id="A0A9X2H1E6"/>
<dbReference type="Proteomes" id="UP001139722">
    <property type="component" value="Unassembled WGS sequence"/>
</dbReference>
<organism evidence="3 4">
    <name type="scientific">Agromyces terreus</name>
    <dbReference type="NCBI Taxonomy" id="424795"/>
    <lineage>
        <taxon>Bacteria</taxon>
        <taxon>Bacillati</taxon>
        <taxon>Actinomycetota</taxon>
        <taxon>Actinomycetes</taxon>
        <taxon>Micrococcales</taxon>
        <taxon>Microbacteriaceae</taxon>
        <taxon>Agromyces</taxon>
    </lineage>
</organism>
<keyword evidence="2" id="KW-1133">Transmembrane helix</keyword>
<dbReference type="OrthoDB" id="5116168at2"/>
<feature type="compositionally biased region" description="Basic and acidic residues" evidence="1">
    <location>
        <begin position="1"/>
        <end position="15"/>
    </location>
</feature>
<evidence type="ECO:0000256" key="1">
    <source>
        <dbReference type="SAM" id="MobiDB-lite"/>
    </source>
</evidence>
<accession>A0A9X2H1E6</accession>
<evidence type="ECO:0008006" key="5">
    <source>
        <dbReference type="Google" id="ProtNLM"/>
    </source>
</evidence>
<gene>
    <name evidence="3" type="ORF">BJ978_002082</name>
</gene>
<dbReference type="InterPro" id="IPR021373">
    <property type="entry name" value="DUF2993"/>
</dbReference>
<evidence type="ECO:0000313" key="4">
    <source>
        <dbReference type="Proteomes" id="UP001139722"/>
    </source>
</evidence>
<comment type="caution">
    <text evidence="3">The sequence shown here is derived from an EMBL/GenBank/DDBJ whole genome shotgun (WGS) entry which is preliminary data.</text>
</comment>
<feature type="region of interest" description="Disordered" evidence="1">
    <location>
        <begin position="1"/>
        <end position="51"/>
    </location>
</feature>
<proteinExistence type="predicted"/>
<evidence type="ECO:0000313" key="3">
    <source>
        <dbReference type="EMBL" id="MCP2371406.1"/>
    </source>
</evidence>
<evidence type="ECO:0000256" key="2">
    <source>
        <dbReference type="SAM" id="Phobius"/>
    </source>
</evidence>
<keyword evidence="2" id="KW-0812">Transmembrane</keyword>
<dbReference type="EMBL" id="JAMZDY010000001">
    <property type="protein sequence ID" value="MCP2371406.1"/>
    <property type="molecule type" value="Genomic_DNA"/>
</dbReference>
<keyword evidence="4" id="KW-1185">Reference proteome</keyword>